<organism evidence="3 4">
    <name type="scientific">Hydrocarboniphaga effusa AP103</name>
    <dbReference type="NCBI Taxonomy" id="1172194"/>
    <lineage>
        <taxon>Bacteria</taxon>
        <taxon>Pseudomonadati</taxon>
        <taxon>Pseudomonadota</taxon>
        <taxon>Gammaproteobacteria</taxon>
        <taxon>Nevskiales</taxon>
        <taxon>Nevskiaceae</taxon>
        <taxon>Hydrocarboniphaga</taxon>
    </lineage>
</organism>
<evidence type="ECO:0000313" key="4">
    <source>
        <dbReference type="Proteomes" id="UP000003704"/>
    </source>
</evidence>
<accession>I8T797</accession>
<dbReference type="OrthoDB" id="5949767at2"/>
<reference evidence="3 4" key="1">
    <citation type="journal article" date="2012" name="J. Bacteriol.">
        <title>Genome Sequence of n-Alkane-Degrading Hydrocarboniphaga effusa Strain AP103T (ATCC BAA-332T).</title>
        <authorList>
            <person name="Chang H.K."/>
            <person name="Zylstra G.J."/>
            <person name="Chae J.C."/>
        </authorList>
    </citation>
    <scope>NUCLEOTIDE SEQUENCE [LARGE SCALE GENOMIC DNA]</scope>
    <source>
        <strain evidence="3 4">AP103</strain>
    </source>
</reference>
<dbReference type="InterPro" id="IPR005586">
    <property type="entry name" value="ABC_trans_aux"/>
</dbReference>
<dbReference type="Gene3D" id="3.40.50.10610">
    <property type="entry name" value="ABC-type transport auxiliary lipoprotein component"/>
    <property type="match status" value="1"/>
</dbReference>
<feature type="signal peptide" evidence="1">
    <location>
        <begin position="1"/>
        <end position="20"/>
    </location>
</feature>
<name>I8T797_9GAMM</name>
<dbReference type="STRING" id="1172194.WQQ_34170"/>
<feature type="chain" id="PRO_5003714122" description="ABC-type transport auxiliary lipoprotein component domain-containing protein" evidence="1">
    <location>
        <begin position="21"/>
        <end position="191"/>
    </location>
</feature>
<comment type="caution">
    <text evidence="3">The sequence shown here is derived from an EMBL/GenBank/DDBJ whole genome shotgun (WGS) entry which is preliminary data.</text>
</comment>
<keyword evidence="4" id="KW-1185">Reference proteome</keyword>
<protein>
    <recommendedName>
        <fullName evidence="2">ABC-type transport auxiliary lipoprotein component domain-containing protein</fullName>
    </recommendedName>
</protein>
<dbReference type="Proteomes" id="UP000003704">
    <property type="component" value="Unassembled WGS sequence"/>
</dbReference>
<sequence length="191" mass="20556">MNAAKLLLSLVLLAVLAACASNPKLRYYTLVPPVDANTPKPRLPSSVDLLPVKVAAQADYPQLVLREGAERFTLVENRLWVAPLPEEFRAALLARLATALQAPIGDERVRIAVEVSRMDAVFGRYALLEANWELKSKKTTLVCSTRSTQTVGEGFDALVAGHQRTAQALADDIGRGLLSLSGPQPSCPASL</sequence>
<keyword evidence="1" id="KW-0732">Signal</keyword>
<dbReference type="PROSITE" id="PS51257">
    <property type="entry name" value="PROKAR_LIPOPROTEIN"/>
    <property type="match status" value="1"/>
</dbReference>
<evidence type="ECO:0000259" key="2">
    <source>
        <dbReference type="Pfam" id="PF03886"/>
    </source>
</evidence>
<dbReference type="EMBL" id="AKGD01000002">
    <property type="protein sequence ID" value="EIT69835.1"/>
    <property type="molecule type" value="Genomic_DNA"/>
</dbReference>
<evidence type="ECO:0000256" key="1">
    <source>
        <dbReference type="SAM" id="SignalP"/>
    </source>
</evidence>
<proteinExistence type="predicted"/>
<dbReference type="Pfam" id="PF03886">
    <property type="entry name" value="ABC_trans_aux"/>
    <property type="match status" value="1"/>
</dbReference>
<dbReference type="RefSeq" id="WP_007186356.1">
    <property type="nucleotide sequence ID" value="NZ_AKGD01000002.1"/>
</dbReference>
<gene>
    <name evidence="3" type="ORF">WQQ_34170</name>
</gene>
<evidence type="ECO:0000313" key="3">
    <source>
        <dbReference type="EMBL" id="EIT69835.1"/>
    </source>
</evidence>
<feature type="domain" description="ABC-type transport auxiliary lipoprotein component" evidence="2">
    <location>
        <begin position="28"/>
        <end position="173"/>
    </location>
</feature>
<dbReference type="SUPFAM" id="SSF159594">
    <property type="entry name" value="XCC0632-like"/>
    <property type="match status" value="1"/>
</dbReference>
<dbReference type="AlphaFoldDB" id="I8T797"/>